<feature type="compositionally biased region" description="Polar residues" evidence="1">
    <location>
        <begin position="43"/>
        <end position="53"/>
    </location>
</feature>
<feature type="compositionally biased region" description="Polar residues" evidence="1">
    <location>
        <begin position="25"/>
        <end position="36"/>
    </location>
</feature>
<reference evidence="2 3" key="1">
    <citation type="submission" date="2023-03" db="EMBL/GenBank/DDBJ databases">
        <title>High recombination rates correlate with genetic variation in Cardiocondyla obscurior ants.</title>
        <authorList>
            <person name="Errbii M."/>
        </authorList>
    </citation>
    <scope>NUCLEOTIDE SEQUENCE [LARGE SCALE GENOMIC DNA]</scope>
    <source>
        <strain evidence="2">Alpha-2009</strain>
        <tissue evidence="2">Whole body</tissue>
    </source>
</reference>
<dbReference type="Proteomes" id="UP001430953">
    <property type="component" value="Unassembled WGS sequence"/>
</dbReference>
<organism evidence="2 3">
    <name type="scientific">Cardiocondyla obscurior</name>
    <dbReference type="NCBI Taxonomy" id="286306"/>
    <lineage>
        <taxon>Eukaryota</taxon>
        <taxon>Metazoa</taxon>
        <taxon>Ecdysozoa</taxon>
        <taxon>Arthropoda</taxon>
        <taxon>Hexapoda</taxon>
        <taxon>Insecta</taxon>
        <taxon>Pterygota</taxon>
        <taxon>Neoptera</taxon>
        <taxon>Endopterygota</taxon>
        <taxon>Hymenoptera</taxon>
        <taxon>Apocrita</taxon>
        <taxon>Aculeata</taxon>
        <taxon>Formicoidea</taxon>
        <taxon>Formicidae</taxon>
        <taxon>Myrmicinae</taxon>
        <taxon>Cardiocondyla</taxon>
    </lineage>
</organism>
<keyword evidence="3" id="KW-1185">Reference proteome</keyword>
<gene>
    <name evidence="2" type="ORF">PUN28_018230</name>
</gene>
<evidence type="ECO:0000313" key="3">
    <source>
        <dbReference type="Proteomes" id="UP001430953"/>
    </source>
</evidence>
<comment type="caution">
    <text evidence="2">The sequence shown here is derived from an EMBL/GenBank/DDBJ whole genome shotgun (WGS) entry which is preliminary data.</text>
</comment>
<evidence type="ECO:0000313" key="2">
    <source>
        <dbReference type="EMBL" id="KAL0102793.1"/>
    </source>
</evidence>
<dbReference type="AlphaFoldDB" id="A0AAW2EGF7"/>
<evidence type="ECO:0000256" key="1">
    <source>
        <dbReference type="SAM" id="MobiDB-lite"/>
    </source>
</evidence>
<sequence>MYYVNSRRKNYDNSFSRLLSMSICTKGSHSTPTINRYQHRASRGNTMPAGSSASEKRATRERYQRRRSATAPLGDEPCSHDSSVRSDLVSTLETCGLSDTVFGVFPKTPKNFFLGSLATSQAGNFVERS</sequence>
<name>A0AAW2EGF7_9HYME</name>
<proteinExistence type="predicted"/>
<accession>A0AAW2EGF7</accession>
<feature type="region of interest" description="Disordered" evidence="1">
    <location>
        <begin position="25"/>
        <end position="82"/>
    </location>
</feature>
<protein>
    <submittedName>
        <fullName evidence="2">Uncharacterized protein</fullName>
    </submittedName>
</protein>
<dbReference type="EMBL" id="JADYXP020000022">
    <property type="protein sequence ID" value="KAL0102793.1"/>
    <property type="molecule type" value="Genomic_DNA"/>
</dbReference>